<proteinExistence type="predicted"/>
<dbReference type="RefSeq" id="WP_342759393.1">
    <property type="nucleotide sequence ID" value="NZ_CP146256.1"/>
</dbReference>
<reference evidence="1 2" key="1">
    <citation type="submission" date="2024-02" db="EMBL/GenBank/DDBJ databases">
        <title>Bacterial strain from lacustrine sediment.</title>
        <authorList>
            <person name="Petit C."/>
            <person name="Fadhlaoui K."/>
        </authorList>
    </citation>
    <scope>NUCLEOTIDE SEQUENCE [LARGE SCALE GENOMIC DNA]</scope>
    <source>
        <strain evidence="1 2">IPX-CK</strain>
    </source>
</reference>
<protein>
    <submittedName>
        <fullName evidence="1">Uncharacterized protein</fullName>
    </submittedName>
</protein>
<organism evidence="1 2">
    <name type="scientific">Kineothrix sedimenti</name>
    <dbReference type="NCBI Taxonomy" id="3123317"/>
    <lineage>
        <taxon>Bacteria</taxon>
        <taxon>Bacillati</taxon>
        <taxon>Bacillota</taxon>
        <taxon>Clostridia</taxon>
        <taxon>Lachnospirales</taxon>
        <taxon>Lachnospiraceae</taxon>
        <taxon>Kineothrix</taxon>
    </lineage>
</organism>
<evidence type="ECO:0000313" key="1">
    <source>
        <dbReference type="EMBL" id="XAH75819.1"/>
    </source>
</evidence>
<dbReference type="Proteomes" id="UP001451571">
    <property type="component" value="Chromosome"/>
</dbReference>
<evidence type="ECO:0000313" key="2">
    <source>
        <dbReference type="Proteomes" id="UP001451571"/>
    </source>
</evidence>
<keyword evidence="2" id="KW-1185">Reference proteome</keyword>
<gene>
    <name evidence="1" type="ORF">V6984_08715</name>
</gene>
<dbReference type="EMBL" id="CP146256">
    <property type="protein sequence ID" value="XAH75819.1"/>
    <property type="molecule type" value="Genomic_DNA"/>
</dbReference>
<sequence length="63" mass="7121">MTKKQEKELLDKFESHLKDARFQGMKIGASGILGAVLKMCDENKSIEDIRTFCKTSLNLDGMK</sequence>
<accession>A0ABZ3EZV0</accession>
<name>A0ABZ3EZV0_9FIRM</name>